<evidence type="ECO:0000256" key="1">
    <source>
        <dbReference type="SAM" id="MobiDB-lite"/>
    </source>
</evidence>
<dbReference type="RefSeq" id="WP_101807757.1">
    <property type="nucleotide sequence ID" value="NZ_NFEZ01000002.1"/>
</dbReference>
<feature type="compositionally biased region" description="Basic and acidic residues" evidence="1">
    <location>
        <begin position="272"/>
        <end position="290"/>
    </location>
</feature>
<proteinExistence type="predicted"/>
<sequence length="431" mass="46445">MKKPIRRLLPALSALAVLPALGALAVLTAALPSQALAAGAAPQERQPSATVSASVYSDDAAARYDWSFSPAYADEASGRSYYTAYAYETGRYLPLIRQVYQDREGSWHALEPDVVSYWDGVAGEPRLALTGMYNRTTPLVGRYDPARDRAGVSASFSEGATGMTMLRIESYKKLQDGISTSVSYKLYYRSPKGLVREIGDYGWSSGFFPLPDGGMIGEAYNARSKRIEVLRIDPRTGNPSHVAFACLQAYDPKSNRALLLLNEPGRPGSVLDLKDGSRRPASDKDLREIRSPIQPGTSYQNPAPPAEPPPAGLQPQELPVTATTLDVEPVARAFIAPGISVDLSFAFIRGGRTLLPARELIETAGLHVEAHRVPGKGGSENWFELTGPAGTVRADSATSQLLGDRLYVSSALLAEIGLPVERIDWLPPSAD</sequence>
<comment type="caution">
    <text evidence="3">The sequence shown here is derived from an EMBL/GenBank/DDBJ whole genome shotgun (WGS) entry which is preliminary data.</text>
</comment>
<accession>A0A2N5NC52</accession>
<keyword evidence="4" id="KW-1185">Reference proteome</keyword>
<dbReference type="AlphaFoldDB" id="A0A2N5NC52"/>
<evidence type="ECO:0000256" key="2">
    <source>
        <dbReference type="SAM" id="SignalP"/>
    </source>
</evidence>
<evidence type="ECO:0000313" key="3">
    <source>
        <dbReference type="EMBL" id="PLT47840.1"/>
    </source>
</evidence>
<organism evidence="3 4">
    <name type="scientific">Paenibacillus pasadenensis</name>
    <dbReference type="NCBI Taxonomy" id="217090"/>
    <lineage>
        <taxon>Bacteria</taxon>
        <taxon>Bacillati</taxon>
        <taxon>Bacillota</taxon>
        <taxon>Bacilli</taxon>
        <taxon>Bacillales</taxon>
        <taxon>Paenibacillaceae</taxon>
        <taxon>Paenibacillus</taxon>
    </lineage>
</organism>
<keyword evidence="2" id="KW-0732">Signal</keyword>
<dbReference type="EMBL" id="NFEZ01000002">
    <property type="protein sequence ID" value="PLT47840.1"/>
    <property type="molecule type" value="Genomic_DNA"/>
</dbReference>
<evidence type="ECO:0000313" key="4">
    <source>
        <dbReference type="Proteomes" id="UP000234789"/>
    </source>
</evidence>
<reference evidence="3 4" key="1">
    <citation type="submission" date="2017-05" db="EMBL/GenBank/DDBJ databases">
        <title>Functional genome analysis of Paenibacillus pasadenensis strain R16: insights on endophytic life style and antifungal activity.</title>
        <authorList>
            <person name="Passera A."/>
            <person name="Marcolungo L."/>
            <person name="Casati P."/>
            <person name="Brasca M."/>
            <person name="Quaglino F."/>
            <person name="Delledonne M."/>
        </authorList>
    </citation>
    <scope>NUCLEOTIDE SEQUENCE [LARGE SCALE GENOMIC DNA]</scope>
    <source>
        <strain evidence="3 4">R16</strain>
    </source>
</reference>
<dbReference type="Proteomes" id="UP000234789">
    <property type="component" value="Unassembled WGS sequence"/>
</dbReference>
<gene>
    <name evidence="3" type="ORF">B8V81_0747</name>
</gene>
<feature type="compositionally biased region" description="Pro residues" evidence="1">
    <location>
        <begin position="302"/>
        <end position="312"/>
    </location>
</feature>
<feature type="signal peptide" evidence="2">
    <location>
        <begin position="1"/>
        <end position="37"/>
    </location>
</feature>
<protein>
    <submittedName>
        <fullName evidence="3">Uncharacterized protein</fullName>
    </submittedName>
</protein>
<name>A0A2N5NC52_9BACL</name>
<feature type="chain" id="PRO_5039120085" evidence="2">
    <location>
        <begin position="38"/>
        <end position="431"/>
    </location>
</feature>
<feature type="region of interest" description="Disordered" evidence="1">
    <location>
        <begin position="269"/>
        <end position="316"/>
    </location>
</feature>